<dbReference type="EMBL" id="MU007043">
    <property type="protein sequence ID" value="KAF2429903.1"/>
    <property type="molecule type" value="Genomic_DNA"/>
</dbReference>
<feature type="region of interest" description="Disordered" evidence="19">
    <location>
        <begin position="1"/>
        <end position="170"/>
    </location>
</feature>
<evidence type="ECO:0000256" key="9">
    <source>
        <dbReference type="ARBA" id="ARBA00022853"/>
    </source>
</evidence>
<feature type="compositionally biased region" description="Basic and acidic residues" evidence="19">
    <location>
        <begin position="565"/>
        <end position="578"/>
    </location>
</feature>
<proteinExistence type="predicted"/>
<evidence type="ECO:0000256" key="13">
    <source>
        <dbReference type="ARBA" id="ARBA00047571"/>
    </source>
</evidence>
<name>A0A9P4NR38_9PEZI</name>
<feature type="compositionally biased region" description="Low complexity" evidence="19">
    <location>
        <begin position="93"/>
        <end position="114"/>
    </location>
</feature>
<evidence type="ECO:0000259" key="20">
    <source>
        <dbReference type="PROSITE" id="PS50102"/>
    </source>
</evidence>
<sequence length="1271" mass="141970">MSSRRAKGNGLAAFFPEAAPSVHQQRNTDSATDRKSTDTRDSSPSAKLASSAKSVSNHRANSQYPTANTGLEHRSTQIDDDDRQRVSPSDDLLNTVGSASSLSSTASSVFSTNLAAATTYNGGSSNMHALTPLTNAESSPPVKPLSPRSGKRTYEEMQNGTSNSPYLAPVADSRGVSETITPVHTPPEPNLQARPGPRAIKGLKLIYDPEVDPSLSSKERKKYKPRYKEFGAENNEPSAPPDPRLAIAGYSTGTYHHRPSKAKLRVAPYVVRKYAVDPKISIGPGLPKRVVVTGFNPLTPEPKLRALLGSYGDIEKLDMETDPNTGTYLGICYVIYKDRNPSRRGDAGVKATDAARRAEKEGNGHRIDQFAVKIESDREGFKCRKYIEKKLRTSREETAKNSRRESLKRPPPPPALPVAVEAPPPNAPKGPSGRGAPIAAMLPPPAGPRVPIIPRPAAHALVEVTPVLAQLKRKPYMYLSHTFVPVLGTTIAHLRKRLKAYDFKDVRCDKTGYYIVFDDSRRGEDECARCFKEVNHFPLFTYVMNFELQQYGNPNYQRSPSPERVAARSREKDQKMRVRKEDELDWEAEKKERAENLDPVRAALELLLPELRDTILKEVKAKIALPAIYNSLDPDRHVEKRKKLNIPDPRDVTVQRTLLPIAGQHSPFPARPGKGIINKKPFSKEKQRPRKEELRQPVNVYDERRKRPVPVARPRADFALHRRLLDFHDDEESDDERQTTITRGSEDPESHPQSEIGASPMHLEADEEGLQTPKAKRRRTTTWGQGEDDDVGLEHMSSRGTLAHLAGKEPEDMAMRELEQLISVLPRGSRLRDRAAAEVKLRNKAKQDDKLFGIVPEIAVEDVDIAEATPEPTEALGKKKKAATKSKRKTKKEILEEQEIARAEAKAEAQAIKILEEEEATTPAAIEPGEEEEPRAEVEWSVSTTKPRRTVEDDPDVVLDIDGWQHLLKDQEDVKFLANVLQSSKMVNIGDANLWAYNQKEIKALNHQGHHGVVKHLAKIEGYYVPNSTGGARTEGTKKINQVEKSKYLPHRIRVQKAREEREQQAKDDPAGALEAAKLAAAAKIASTATSRSNRVNNRRLVNDINIQKQTLGADTDALKFNQLKKRKKLVRFDRSAIHNWGLYAEENIAANDMIIEYVGEKVRQRVADLREINYQKQGIGSSYLFRIDEDTVVDATKKGGIARFINHSCSPCCTAKIIKVDGTKRIVIYALRDIAKNEELTYDYKFEREINSDDRIPCLCGSVACKGFLN</sequence>
<reference evidence="23" key="1">
    <citation type="journal article" date="2020" name="Stud. Mycol.">
        <title>101 Dothideomycetes genomes: a test case for predicting lifestyles and emergence of pathogens.</title>
        <authorList>
            <person name="Haridas S."/>
            <person name="Albert R."/>
            <person name="Binder M."/>
            <person name="Bloem J."/>
            <person name="Labutti K."/>
            <person name="Salamov A."/>
            <person name="Andreopoulos B."/>
            <person name="Baker S."/>
            <person name="Barry K."/>
            <person name="Bills G."/>
            <person name="Bluhm B."/>
            <person name="Cannon C."/>
            <person name="Castanera R."/>
            <person name="Culley D."/>
            <person name="Daum C."/>
            <person name="Ezra D."/>
            <person name="Gonzalez J."/>
            <person name="Henrissat B."/>
            <person name="Kuo A."/>
            <person name="Liang C."/>
            <person name="Lipzen A."/>
            <person name="Lutzoni F."/>
            <person name="Magnuson J."/>
            <person name="Mondo S."/>
            <person name="Nolan M."/>
            <person name="Ohm R."/>
            <person name="Pangilinan J."/>
            <person name="Park H.-J."/>
            <person name="Ramirez L."/>
            <person name="Alfaro M."/>
            <person name="Sun H."/>
            <person name="Tritt A."/>
            <person name="Yoshinaga Y."/>
            <person name="Zwiers L.-H."/>
            <person name="Turgeon B."/>
            <person name="Goodwin S."/>
            <person name="Spatafora J."/>
            <person name="Crous P."/>
            <person name="Grigoriev I."/>
        </authorList>
    </citation>
    <scope>NUCLEOTIDE SEQUENCE</scope>
    <source>
        <strain evidence="23">CBS 130266</strain>
    </source>
</reference>
<keyword evidence="24" id="KW-1185">Reference proteome</keyword>
<dbReference type="SUPFAM" id="SSF54928">
    <property type="entry name" value="RNA-binding domain, RBD"/>
    <property type="match status" value="1"/>
</dbReference>
<evidence type="ECO:0000256" key="6">
    <source>
        <dbReference type="ARBA" id="ARBA00022603"/>
    </source>
</evidence>
<evidence type="ECO:0000256" key="4">
    <source>
        <dbReference type="ARBA" id="ARBA00015839"/>
    </source>
</evidence>
<dbReference type="PROSITE" id="PS51572">
    <property type="entry name" value="SAM_MT43_1"/>
    <property type="match status" value="1"/>
</dbReference>
<dbReference type="PROSITE" id="PS50102">
    <property type="entry name" value="RRM"/>
    <property type="match status" value="1"/>
</dbReference>
<keyword evidence="5 16" id="KW-0158">Chromosome</keyword>
<feature type="compositionally biased region" description="Basic and acidic residues" evidence="19">
    <location>
        <begin position="682"/>
        <end position="705"/>
    </location>
</feature>
<comment type="catalytic activity">
    <reaction evidence="13 16">
        <text>L-lysyl(4)-[histone H3] + 3 S-adenosyl-L-methionine = N(6),N(6),N(6)-trimethyl-L-lysyl(4)-[histone H3] + 3 S-adenosyl-L-homocysteine + 3 H(+)</text>
        <dbReference type="Rhea" id="RHEA:60260"/>
        <dbReference type="Rhea" id="RHEA-COMP:15537"/>
        <dbReference type="Rhea" id="RHEA-COMP:15547"/>
        <dbReference type="ChEBI" id="CHEBI:15378"/>
        <dbReference type="ChEBI" id="CHEBI:29969"/>
        <dbReference type="ChEBI" id="CHEBI:57856"/>
        <dbReference type="ChEBI" id="CHEBI:59789"/>
        <dbReference type="ChEBI" id="CHEBI:61961"/>
        <dbReference type="EC" id="2.1.1.354"/>
    </reaction>
</comment>
<dbReference type="SMART" id="SM00360">
    <property type="entry name" value="RRM"/>
    <property type="match status" value="1"/>
</dbReference>
<keyword evidence="9 16" id="KW-0156">Chromatin regulator</keyword>
<dbReference type="SMART" id="SM01291">
    <property type="entry name" value="N-SET"/>
    <property type="match status" value="1"/>
</dbReference>
<keyword evidence="7 16" id="KW-0808">Transferase</keyword>
<evidence type="ECO:0000256" key="14">
    <source>
        <dbReference type="ARBA" id="ARBA00047583"/>
    </source>
</evidence>
<feature type="coiled-coil region" evidence="18">
    <location>
        <begin position="888"/>
        <end position="920"/>
    </location>
</feature>
<dbReference type="InterPro" id="IPR024657">
    <property type="entry name" value="COMPASS_Set1_N-SET"/>
</dbReference>
<dbReference type="InterPro" id="IPR035979">
    <property type="entry name" value="RBD_domain_sf"/>
</dbReference>
<evidence type="ECO:0000313" key="23">
    <source>
        <dbReference type="EMBL" id="KAF2429903.1"/>
    </source>
</evidence>
<dbReference type="Pfam" id="PF00856">
    <property type="entry name" value="SET"/>
    <property type="match status" value="1"/>
</dbReference>
<feature type="domain" description="Post-SET" evidence="22">
    <location>
        <begin position="1255"/>
        <end position="1271"/>
    </location>
</feature>
<dbReference type="AlphaFoldDB" id="A0A9P4NR38"/>
<dbReference type="EC" id="2.1.1.354" evidence="3 16"/>
<dbReference type="InterPro" id="IPR044570">
    <property type="entry name" value="Set1-like"/>
</dbReference>
<feature type="compositionally biased region" description="Polar residues" evidence="19">
    <location>
        <begin position="156"/>
        <end position="165"/>
    </location>
</feature>
<dbReference type="Pfam" id="PF00076">
    <property type="entry name" value="RRM_1"/>
    <property type="match status" value="1"/>
</dbReference>
<dbReference type="GO" id="GO:0032259">
    <property type="term" value="P:methylation"/>
    <property type="evidence" value="ECO:0007669"/>
    <property type="project" value="UniProtKB-KW"/>
</dbReference>
<comment type="subunit">
    <text evidence="16">Component of the COMPASS (Set1C) complex.</text>
</comment>
<dbReference type="PROSITE" id="PS50280">
    <property type="entry name" value="SET"/>
    <property type="match status" value="1"/>
</dbReference>
<dbReference type="Gene3D" id="2.170.270.10">
    <property type="entry name" value="SET domain"/>
    <property type="match status" value="1"/>
</dbReference>
<dbReference type="InterPro" id="IPR003616">
    <property type="entry name" value="Post-SET_dom"/>
</dbReference>
<dbReference type="InterPro" id="IPR001214">
    <property type="entry name" value="SET_dom"/>
</dbReference>
<accession>A0A9P4NR38</accession>
<evidence type="ECO:0000259" key="22">
    <source>
        <dbReference type="PROSITE" id="PS50868"/>
    </source>
</evidence>
<feature type="region of interest" description="Disordered" evidence="19">
    <location>
        <begin position="553"/>
        <end position="578"/>
    </location>
</feature>
<evidence type="ECO:0000256" key="5">
    <source>
        <dbReference type="ARBA" id="ARBA00022454"/>
    </source>
</evidence>
<feature type="region of interest" description="Disordered" evidence="19">
    <location>
        <begin position="928"/>
        <end position="947"/>
    </location>
</feature>
<gene>
    <name evidence="23" type="ORF">EJ08DRAFT_688158</name>
</gene>
<dbReference type="GO" id="GO:0140999">
    <property type="term" value="F:histone H3K4 trimethyltransferase activity"/>
    <property type="evidence" value="ECO:0007669"/>
    <property type="project" value="UniProtKB-EC"/>
</dbReference>
<comment type="caution">
    <text evidence="23">The sequence shown here is derived from an EMBL/GenBank/DDBJ whole genome shotgun (WGS) entry which is preliminary data.</text>
</comment>
<dbReference type="GO" id="GO:0003723">
    <property type="term" value="F:RNA binding"/>
    <property type="evidence" value="ECO:0007669"/>
    <property type="project" value="UniProtKB-UniRule"/>
</dbReference>
<evidence type="ECO:0000256" key="10">
    <source>
        <dbReference type="ARBA" id="ARBA00023242"/>
    </source>
</evidence>
<comment type="function">
    <text evidence="16">Catalytic component of the COMPASS (Set1C) complex that specifically mono-, di- and trimethylates histone H3 to form H3K4me1/2/3. COMPASS recognizes ubiquitinated H2B on one face of the nucleosome which stimulates the methylation of H3 on the opposing face.</text>
</comment>
<evidence type="ECO:0000256" key="16">
    <source>
        <dbReference type="PIRNR" id="PIRNR037104"/>
    </source>
</evidence>
<feature type="region of interest" description="Disordered" evidence="19">
    <location>
        <begin position="393"/>
        <end position="436"/>
    </location>
</feature>
<feature type="region of interest" description="Disordered" evidence="19">
    <location>
        <begin position="661"/>
        <end position="707"/>
    </location>
</feature>
<evidence type="ECO:0000256" key="3">
    <source>
        <dbReference type="ARBA" id="ARBA00012182"/>
    </source>
</evidence>
<dbReference type="SUPFAM" id="SSF82199">
    <property type="entry name" value="SET domain"/>
    <property type="match status" value="1"/>
</dbReference>
<feature type="compositionally biased region" description="Pro residues" evidence="19">
    <location>
        <begin position="409"/>
        <end position="428"/>
    </location>
</feature>
<protein>
    <recommendedName>
        <fullName evidence="4 16">Histone-lysine N-methyltransferase, H3 lysine-4 specific</fullName>
        <ecNumber evidence="3 16">2.1.1.354</ecNumber>
    </recommendedName>
</protein>
<dbReference type="Proteomes" id="UP000800235">
    <property type="component" value="Unassembled WGS sequence"/>
</dbReference>
<feature type="compositionally biased region" description="Polar residues" evidence="19">
    <location>
        <begin position="57"/>
        <end position="69"/>
    </location>
</feature>
<dbReference type="GO" id="GO:0048188">
    <property type="term" value="C:Set1C/COMPASS complex"/>
    <property type="evidence" value="ECO:0007669"/>
    <property type="project" value="InterPro"/>
</dbReference>
<evidence type="ECO:0000313" key="24">
    <source>
        <dbReference type="Proteomes" id="UP000800235"/>
    </source>
</evidence>
<dbReference type="SMART" id="SM00508">
    <property type="entry name" value="PostSET"/>
    <property type="match status" value="1"/>
</dbReference>
<evidence type="ECO:0000256" key="19">
    <source>
        <dbReference type="SAM" id="MobiDB-lite"/>
    </source>
</evidence>
<evidence type="ECO:0000256" key="2">
    <source>
        <dbReference type="ARBA" id="ARBA00004286"/>
    </source>
</evidence>
<dbReference type="InterPro" id="IPR012677">
    <property type="entry name" value="Nucleotide-bd_a/b_plait_sf"/>
</dbReference>
<dbReference type="InterPro" id="IPR024636">
    <property type="entry name" value="SET_assoc"/>
</dbReference>
<dbReference type="PIRSF" id="PIRSF037104">
    <property type="entry name" value="Histone_H3-K4_mtfrase_Set1_fun"/>
    <property type="match status" value="1"/>
</dbReference>
<feature type="region of interest" description="Disordered" evidence="19">
    <location>
        <begin position="342"/>
        <end position="363"/>
    </location>
</feature>
<dbReference type="PANTHER" id="PTHR45814:SF2">
    <property type="entry name" value="HISTONE-LYSINE N-METHYLTRANSFERASE SETD1"/>
    <property type="match status" value="1"/>
</dbReference>
<evidence type="ECO:0000256" key="12">
    <source>
        <dbReference type="ARBA" id="ARBA00044515"/>
    </source>
</evidence>
<dbReference type="GO" id="GO:0005694">
    <property type="term" value="C:chromosome"/>
    <property type="evidence" value="ECO:0007669"/>
    <property type="project" value="UniProtKB-SubCell"/>
</dbReference>
<keyword evidence="17" id="KW-0694">RNA-binding</keyword>
<dbReference type="OrthoDB" id="308383at2759"/>
<feature type="compositionally biased region" description="Low complexity" evidence="19">
    <location>
        <begin position="42"/>
        <end position="55"/>
    </location>
</feature>
<comment type="subunit">
    <text evidence="12">Component of the Set1C/COMPASS complex.</text>
</comment>
<comment type="catalytic activity">
    <reaction evidence="15">
        <text>N(6),N(6)-dimethyl-L-lysyl(4)-[histone H3] + S-adenosyl-L-methionine = N(6),N(6),N(6)-trimethyl-L-lysyl(4)-[histone H3] + S-adenosyl-L-homocysteine + H(+)</text>
        <dbReference type="Rhea" id="RHEA:60272"/>
        <dbReference type="Rhea" id="RHEA-COMP:15537"/>
        <dbReference type="Rhea" id="RHEA-COMP:15540"/>
        <dbReference type="ChEBI" id="CHEBI:15378"/>
        <dbReference type="ChEBI" id="CHEBI:57856"/>
        <dbReference type="ChEBI" id="CHEBI:59789"/>
        <dbReference type="ChEBI" id="CHEBI:61961"/>
        <dbReference type="ChEBI" id="CHEBI:61976"/>
    </reaction>
</comment>
<evidence type="ECO:0000256" key="1">
    <source>
        <dbReference type="ARBA" id="ARBA00004123"/>
    </source>
</evidence>
<keyword evidence="18" id="KW-0175">Coiled coil</keyword>
<dbReference type="Pfam" id="PF11767">
    <property type="entry name" value="SET_assoc"/>
    <property type="match status" value="1"/>
</dbReference>
<feature type="compositionally biased region" description="Basic and acidic residues" evidence="19">
    <location>
        <begin position="71"/>
        <end position="85"/>
    </location>
</feature>
<dbReference type="SMART" id="SM00317">
    <property type="entry name" value="SET"/>
    <property type="match status" value="1"/>
</dbReference>
<dbReference type="PROSITE" id="PS50868">
    <property type="entry name" value="POST_SET"/>
    <property type="match status" value="1"/>
</dbReference>
<keyword evidence="10 16" id="KW-0539">Nucleus</keyword>
<dbReference type="Gene3D" id="3.30.70.330">
    <property type="match status" value="1"/>
</dbReference>
<feature type="compositionally biased region" description="Basic and acidic residues" evidence="19">
    <location>
        <begin position="393"/>
        <end position="408"/>
    </location>
</feature>
<dbReference type="Pfam" id="PF11764">
    <property type="entry name" value="N-SET"/>
    <property type="match status" value="1"/>
</dbReference>
<keyword evidence="8 16" id="KW-0949">S-adenosyl-L-methionine</keyword>
<evidence type="ECO:0000256" key="15">
    <source>
        <dbReference type="ARBA" id="ARBA00049129"/>
    </source>
</evidence>
<feature type="region of interest" description="Disordered" evidence="19">
    <location>
        <begin position="727"/>
        <end position="794"/>
    </location>
</feature>
<feature type="compositionally biased region" description="Basic and acidic residues" evidence="19">
    <location>
        <begin position="31"/>
        <end position="41"/>
    </location>
</feature>
<evidence type="ECO:0000256" key="18">
    <source>
        <dbReference type="SAM" id="Coils"/>
    </source>
</evidence>
<evidence type="ECO:0000259" key="21">
    <source>
        <dbReference type="PROSITE" id="PS50280"/>
    </source>
</evidence>
<dbReference type="InterPro" id="IPR017111">
    <property type="entry name" value="Set1_fungi"/>
</dbReference>
<dbReference type="InterPro" id="IPR046341">
    <property type="entry name" value="SET_dom_sf"/>
</dbReference>
<comment type="function">
    <text evidence="11">Catalytic component of the COMPASS (Set1C) complex that specifically mono-, di- and trimethylates histone H3 to form H3K4me1/2/3. Binds RNAs which might negatively affect its histone methyltransferase activity. COMPASS recognizes ubiquitinated H2B on one face of the nucleosome which stimulates the methylation of H3 on the opposing face.</text>
</comment>
<feature type="domain" description="SET" evidence="21">
    <location>
        <begin position="1129"/>
        <end position="1246"/>
    </location>
</feature>
<evidence type="ECO:0000256" key="17">
    <source>
        <dbReference type="PROSITE-ProRule" id="PRU00176"/>
    </source>
</evidence>
<feature type="compositionally biased region" description="Polar residues" evidence="19">
    <location>
        <begin position="115"/>
        <end position="138"/>
    </location>
</feature>
<evidence type="ECO:0000256" key="7">
    <source>
        <dbReference type="ARBA" id="ARBA00022679"/>
    </source>
</evidence>
<keyword evidence="6 16" id="KW-0489">Methyltransferase</keyword>
<dbReference type="PANTHER" id="PTHR45814">
    <property type="entry name" value="HISTONE-LYSINE N-METHYLTRANSFERASE SETD1"/>
    <property type="match status" value="1"/>
</dbReference>
<evidence type="ECO:0000256" key="8">
    <source>
        <dbReference type="ARBA" id="ARBA00022691"/>
    </source>
</evidence>
<comment type="subcellular location">
    <subcellularLocation>
        <location evidence="2">Chromosome</location>
    </subcellularLocation>
    <subcellularLocation>
        <location evidence="1 16">Nucleus</location>
    </subcellularLocation>
</comment>
<comment type="catalytic activity">
    <reaction evidence="14">
        <text>N(6)-methyl-L-lysyl(4)-[histone H3] + S-adenosyl-L-methionine = N(6),N(6)-dimethyl-L-lysyl(4)-[histone H3] + S-adenosyl-L-homocysteine + H(+)</text>
        <dbReference type="Rhea" id="RHEA:60268"/>
        <dbReference type="Rhea" id="RHEA-COMP:15540"/>
        <dbReference type="Rhea" id="RHEA-COMP:15543"/>
        <dbReference type="ChEBI" id="CHEBI:15378"/>
        <dbReference type="ChEBI" id="CHEBI:57856"/>
        <dbReference type="ChEBI" id="CHEBI:59789"/>
        <dbReference type="ChEBI" id="CHEBI:61929"/>
        <dbReference type="ChEBI" id="CHEBI:61976"/>
    </reaction>
</comment>
<organism evidence="23 24">
    <name type="scientific">Tothia fuscella</name>
    <dbReference type="NCBI Taxonomy" id="1048955"/>
    <lineage>
        <taxon>Eukaryota</taxon>
        <taxon>Fungi</taxon>
        <taxon>Dikarya</taxon>
        <taxon>Ascomycota</taxon>
        <taxon>Pezizomycotina</taxon>
        <taxon>Dothideomycetes</taxon>
        <taxon>Pleosporomycetidae</taxon>
        <taxon>Venturiales</taxon>
        <taxon>Cylindrosympodiaceae</taxon>
        <taxon>Tothia</taxon>
    </lineage>
</organism>
<feature type="domain" description="RRM" evidence="20">
    <location>
        <begin position="288"/>
        <end position="379"/>
    </location>
</feature>
<evidence type="ECO:0000256" key="11">
    <source>
        <dbReference type="ARBA" id="ARBA00044492"/>
    </source>
</evidence>
<dbReference type="InterPro" id="IPR000504">
    <property type="entry name" value="RRM_dom"/>
</dbReference>